<evidence type="ECO:0000313" key="3">
    <source>
        <dbReference type="EMBL" id="BAX62061.1"/>
    </source>
</evidence>
<evidence type="ECO:0000256" key="2">
    <source>
        <dbReference type="SAM" id="Phobius"/>
    </source>
</evidence>
<name>A0A1Y1BQ84_9BURK</name>
<dbReference type="EMBL" id="AP018112">
    <property type="protein sequence ID" value="BAX62061.1"/>
    <property type="molecule type" value="Genomic_DNA"/>
</dbReference>
<keyword evidence="2" id="KW-1133">Transmembrane helix</keyword>
<evidence type="ECO:0000313" key="4">
    <source>
        <dbReference type="Proteomes" id="UP000218432"/>
    </source>
</evidence>
<feature type="transmembrane region" description="Helical" evidence="2">
    <location>
        <begin position="36"/>
        <end position="61"/>
    </location>
</feature>
<dbReference type="AlphaFoldDB" id="A0A1Y1BQ84"/>
<proteinExistence type="predicted"/>
<gene>
    <name evidence="3" type="ORF">BSFP_049280</name>
</gene>
<evidence type="ECO:0000256" key="1">
    <source>
        <dbReference type="SAM" id="MobiDB-lite"/>
    </source>
</evidence>
<sequence>MAGVVSRSRARPAARGRSPGRAGDAPSMRLPAGLAIAAHLAGVAAGMAAIAVMTTLLALMVR</sequence>
<protein>
    <submittedName>
        <fullName evidence="3">Uncharacterized protein</fullName>
    </submittedName>
</protein>
<feature type="compositionally biased region" description="Low complexity" evidence="1">
    <location>
        <begin position="15"/>
        <end position="26"/>
    </location>
</feature>
<accession>A0A1Y1BQ84</accession>
<dbReference type="Proteomes" id="UP000218432">
    <property type="component" value="Chromosome 2"/>
</dbReference>
<organism evidence="3 4">
    <name type="scientific">Burkholderia stabilis</name>
    <dbReference type="NCBI Taxonomy" id="95485"/>
    <lineage>
        <taxon>Bacteria</taxon>
        <taxon>Pseudomonadati</taxon>
        <taxon>Pseudomonadota</taxon>
        <taxon>Betaproteobacteria</taxon>
        <taxon>Burkholderiales</taxon>
        <taxon>Burkholderiaceae</taxon>
        <taxon>Burkholderia</taxon>
        <taxon>Burkholderia cepacia complex</taxon>
    </lineage>
</organism>
<keyword evidence="2" id="KW-0472">Membrane</keyword>
<reference evidence="3 4" key="1">
    <citation type="journal article" date="2017" name="Genome Announc.">
        <title>Complete Genome Sequence of Burkholderia stabilis FERMP-21014.</title>
        <authorList>
            <person name="Konishi K."/>
            <person name="Kumagai T."/>
            <person name="Sakasegawa S."/>
            <person name="Tamura T."/>
        </authorList>
    </citation>
    <scope>NUCLEOTIDE SEQUENCE [LARGE SCALE GENOMIC DNA]</scope>
    <source>
        <strain evidence="3 4">FERMP-21014</strain>
    </source>
</reference>
<feature type="region of interest" description="Disordered" evidence="1">
    <location>
        <begin position="1"/>
        <end position="26"/>
    </location>
</feature>
<keyword evidence="2" id="KW-0812">Transmembrane</keyword>